<dbReference type="EMBL" id="JAHLFG010000019">
    <property type="protein sequence ID" value="MBU3826195.1"/>
    <property type="molecule type" value="Genomic_DNA"/>
</dbReference>
<reference evidence="3" key="1">
    <citation type="journal article" date="2021" name="PeerJ">
        <title>Extensive microbial diversity within the chicken gut microbiome revealed by metagenomics and culture.</title>
        <authorList>
            <person name="Gilroy R."/>
            <person name="Ravi A."/>
            <person name="Getino M."/>
            <person name="Pursley I."/>
            <person name="Horton D.L."/>
            <person name="Alikhan N.F."/>
            <person name="Baker D."/>
            <person name="Gharbi K."/>
            <person name="Hall N."/>
            <person name="Watson M."/>
            <person name="Adriaenssens E.M."/>
            <person name="Foster-Nyarko E."/>
            <person name="Jarju S."/>
            <person name="Secka A."/>
            <person name="Antonio M."/>
            <person name="Oren A."/>
            <person name="Chaudhuri R.R."/>
            <person name="La Ragione R."/>
            <person name="Hildebrand F."/>
            <person name="Pallen M.J."/>
        </authorList>
    </citation>
    <scope>NUCLEOTIDE SEQUENCE</scope>
    <source>
        <strain evidence="3">687</strain>
    </source>
</reference>
<dbReference type="PANTHER" id="PTHR47751">
    <property type="entry name" value="SUPERFAMILY HYDROLASE, PUTATIVE (AFU_ORTHOLOGUE AFUA_2G16580)-RELATED"/>
    <property type="match status" value="1"/>
</dbReference>
<dbReference type="PANTHER" id="PTHR47751:SF1">
    <property type="entry name" value="SUPERFAMILY HYDROLASE, PUTATIVE (AFU_ORTHOLOGUE AFUA_2G16580)-RELATED"/>
    <property type="match status" value="1"/>
</dbReference>
<dbReference type="Gene3D" id="1.10.10.800">
    <property type="match status" value="1"/>
</dbReference>
<organism evidence="3 4">
    <name type="scientific">Candidatus Anaerobiospirillum merdipullorum</name>
    <dbReference type="NCBI Taxonomy" id="2838450"/>
    <lineage>
        <taxon>Bacteria</taxon>
        <taxon>Pseudomonadati</taxon>
        <taxon>Pseudomonadota</taxon>
        <taxon>Gammaproteobacteria</taxon>
        <taxon>Aeromonadales</taxon>
        <taxon>Succinivibrionaceae</taxon>
        <taxon>Anaerobiospirillum</taxon>
    </lineage>
</organism>
<dbReference type="SUPFAM" id="SSF53474">
    <property type="entry name" value="alpha/beta-Hydrolases"/>
    <property type="match status" value="1"/>
</dbReference>
<protein>
    <submittedName>
        <fullName evidence="3">Alpha/beta hydrolase</fullName>
    </submittedName>
</protein>
<evidence type="ECO:0000256" key="1">
    <source>
        <dbReference type="SAM" id="SignalP"/>
    </source>
</evidence>
<reference evidence="3" key="2">
    <citation type="submission" date="2021-04" db="EMBL/GenBank/DDBJ databases">
        <authorList>
            <person name="Gilroy R."/>
        </authorList>
    </citation>
    <scope>NUCLEOTIDE SEQUENCE</scope>
    <source>
        <strain evidence="3">687</strain>
    </source>
</reference>
<feature type="signal peptide" evidence="1">
    <location>
        <begin position="1"/>
        <end position="25"/>
    </location>
</feature>
<evidence type="ECO:0000313" key="3">
    <source>
        <dbReference type="EMBL" id="MBU3826195.1"/>
    </source>
</evidence>
<dbReference type="InterPro" id="IPR029058">
    <property type="entry name" value="AB_hydrolase_fold"/>
</dbReference>
<dbReference type="Gene3D" id="3.40.50.1820">
    <property type="entry name" value="alpha/beta hydrolase"/>
    <property type="match status" value="1"/>
</dbReference>
<feature type="chain" id="PRO_5038439603" evidence="1">
    <location>
        <begin position="26"/>
        <end position="354"/>
    </location>
</feature>
<comment type="caution">
    <text evidence="3">The sequence shown here is derived from an EMBL/GenBank/DDBJ whole genome shotgun (WGS) entry which is preliminary data.</text>
</comment>
<dbReference type="AlphaFoldDB" id="A0A9E2KLE7"/>
<feature type="domain" description="Dienelactone hydrolase" evidence="2">
    <location>
        <begin position="67"/>
        <end position="182"/>
    </location>
</feature>
<keyword evidence="3" id="KW-0378">Hydrolase</keyword>
<evidence type="ECO:0000313" key="4">
    <source>
        <dbReference type="Proteomes" id="UP000824150"/>
    </source>
</evidence>
<accession>A0A9E2KLE7</accession>
<sequence length="354" mass="38859">MQFKTRLFAVALGFSLALSGMTVEAAQMGQNPFGLVYDGAITQNVVGQVNIHRVKYENKGFTLVANVYTPKDYDPQRKYKAIVVAHPNGGVKEQVAGLYAQNLANLGYITIAFDAAYQGESSGMPRNTDVPASRIEDIRAAASFIQRYPGVLPDKIGLLGICGGGGYALAAAKTDKRFKAVATIAMFNSGKVRRNGYMDSALDTMDERMAEASAAKQAEALTGQVEYVPAPDPNMSTAEIDKISTDLYREGMYYYLKDYAHPYATFAYTKASLLDLMMFDATDHLELINQPLLLITGSKADSKYMSDEAFLKATGTNNKEEFVVDGATHIKMYYVPEYVSKITDKLELFFGKNL</sequence>
<dbReference type="Proteomes" id="UP000824150">
    <property type="component" value="Unassembled WGS sequence"/>
</dbReference>
<proteinExistence type="predicted"/>
<keyword evidence="1" id="KW-0732">Signal</keyword>
<dbReference type="InterPro" id="IPR051411">
    <property type="entry name" value="Polyketide_trans_af380"/>
</dbReference>
<dbReference type="Pfam" id="PF01738">
    <property type="entry name" value="DLH"/>
    <property type="match status" value="1"/>
</dbReference>
<dbReference type="InterPro" id="IPR002925">
    <property type="entry name" value="Dienelactn_hydro"/>
</dbReference>
<gene>
    <name evidence="3" type="ORF">IAA31_01685</name>
</gene>
<name>A0A9E2KLE7_9GAMM</name>
<dbReference type="GO" id="GO:0016787">
    <property type="term" value="F:hydrolase activity"/>
    <property type="evidence" value="ECO:0007669"/>
    <property type="project" value="UniProtKB-KW"/>
</dbReference>
<evidence type="ECO:0000259" key="2">
    <source>
        <dbReference type="Pfam" id="PF01738"/>
    </source>
</evidence>